<organism evidence="13 14">
    <name type="scientific">Lebetimonas natsushimae</name>
    <dbReference type="NCBI Taxonomy" id="1936991"/>
    <lineage>
        <taxon>Bacteria</taxon>
        <taxon>Pseudomonadati</taxon>
        <taxon>Campylobacterota</taxon>
        <taxon>Epsilonproteobacteria</taxon>
        <taxon>Nautiliales</taxon>
        <taxon>Nautiliaceae</taxon>
        <taxon>Lebetimonas</taxon>
    </lineage>
</organism>
<reference evidence="13 14" key="1">
    <citation type="journal article" date="2017" name="Syst. Appl. Microbiol.">
        <title>Lebetimonas natsushimae sp. nov., a novel strictly anaerobic, moderately thermophilic chemoautotroph isolated from a deep-sea hydrothermal vent polychaete nest in the Mid-Okinawa Trough.</title>
        <authorList>
            <person name="Nagata R."/>
            <person name="Takaki Y."/>
            <person name="Tame A."/>
            <person name="Nunoura T."/>
            <person name="Muto H."/>
            <person name="Mino S."/>
            <person name="Sawayama S."/>
            <person name="Takai K."/>
            <person name="Nakagawa S."/>
        </authorList>
    </citation>
    <scope>NUCLEOTIDE SEQUENCE [LARGE SCALE GENOMIC DNA]</scope>
    <source>
        <strain evidence="13 14">HS1857</strain>
    </source>
</reference>
<dbReference type="InterPro" id="IPR036280">
    <property type="entry name" value="Multihaem_cyt_sf"/>
</dbReference>
<dbReference type="GO" id="GO:0046872">
    <property type="term" value="F:metal ion binding"/>
    <property type="evidence" value="ECO:0007669"/>
    <property type="project" value="UniProtKB-KW"/>
</dbReference>
<dbReference type="SUPFAM" id="SSF48695">
    <property type="entry name" value="Multiheme cytochromes"/>
    <property type="match status" value="1"/>
</dbReference>
<dbReference type="PANTHER" id="PTHR30333:SF1">
    <property type="entry name" value="CYTOCHROME C-TYPE PROTEIN NAPC"/>
    <property type="match status" value="1"/>
</dbReference>
<keyword evidence="11" id="KW-0472">Membrane</keyword>
<evidence type="ECO:0000313" key="14">
    <source>
        <dbReference type="Proteomes" id="UP000217944"/>
    </source>
</evidence>
<dbReference type="GO" id="GO:0009061">
    <property type="term" value="P:anaerobic respiration"/>
    <property type="evidence" value="ECO:0007669"/>
    <property type="project" value="TreeGrafter"/>
</dbReference>
<keyword evidence="8" id="KW-0249">Electron transport</keyword>
<evidence type="ECO:0000256" key="1">
    <source>
        <dbReference type="ARBA" id="ARBA00004236"/>
    </source>
</evidence>
<gene>
    <name evidence="13" type="ORF">LNAT_P1220</name>
</gene>
<feature type="domain" description="NapC/NirT cytochrome c N-terminal" evidence="12">
    <location>
        <begin position="3"/>
        <end position="169"/>
    </location>
</feature>
<keyword evidence="6" id="KW-0812">Transmembrane</keyword>
<name>A0A292YFQ1_9BACT</name>
<sequence>MKKTTLGALIIGAIIGLGISYFAAVMVDVTGKPQFCGSCHEMKPMVESFEFSVHGGNNPHGFAAHHCTDCHLDHSSLISYLITKGISGTRDAMAHIGLIKRVDFKENFWEMKHYVYDNACLHCHKGIEELKDKDHVLGLDENIQKLHKQYYWEPKEKGEKVSCTKCHNDYTMPSFAHPNLLETLSSEEK</sequence>
<dbReference type="InterPro" id="IPR005126">
    <property type="entry name" value="NapC/NirT_cyt_c_N"/>
</dbReference>
<evidence type="ECO:0000256" key="8">
    <source>
        <dbReference type="ARBA" id="ARBA00022982"/>
    </source>
</evidence>
<dbReference type="Gene3D" id="1.10.3820.10">
    <property type="entry name" value="Di-heme elbow motif domain"/>
    <property type="match status" value="1"/>
</dbReference>
<comment type="subcellular location">
    <subcellularLocation>
        <location evidence="1">Cell membrane</location>
    </subcellularLocation>
</comment>
<dbReference type="OrthoDB" id="9782159at2"/>
<dbReference type="Pfam" id="PF03264">
    <property type="entry name" value="Cytochrom_NNT"/>
    <property type="match status" value="1"/>
</dbReference>
<dbReference type="GO" id="GO:0005886">
    <property type="term" value="C:plasma membrane"/>
    <property type="evidence" value="ECO:0007669"/>
    <property type="project" value="UniProtKB-SubCell"/>
</dbReference>
<accession>A0A292YFQ1</accession>
<dbReference type="InterPro" id="IPR038266">
    <property type="entry name" value="NapC/NirT_cytc_sf"/>
</dbReference>
<evidence type="ECO:0000256" key="9">
    <source>
        <dbReference type="ARBA" id="ARBA00022989"/>
    </source>
</evidence>
<proteinExistence type="inferred from homology"/>
<keyword evidence="7" id="KW-0479">Metal-binding</keyword>
<protein>
    <recommendedName>
        <fullName evidence="12">NapC/NirT cytochrome c N-terminal domain-containing protein</fullName>
    </recommendedName>
</protein>
<keyword evidence="5" id="KW-0349">Heme</keyword>
<evidence type="ECO:0000256" key="4">
    <source>
        <dbReference type="ARBA" id="ARBA00022475"/>
    </source>
</evidence>
<evidence type="ECO:0000256" key="11">
    <source>
        <dbReference type="ARBA" id="ARBA00023136"/>
    </source>
</evidence>
<keyword evidence="10" id="KW-0408">Iron</keyword>
<keyword evidence="14" id="KW-1185">Reference proteome</keyword>
<evidence type="ECO:0000256" key="7">
    <source>
        <dbReference type="ARBA" id="ARBA00022723"/>
    </source>
</evidence>
<comment type="caution">
    <text evidence="13">The sequence shown here is derived from an EMBL/GenBank/DDBJ whole genome shotgun (WGS) entry which is preliminary data.</text>
</comment>
<evidence type="ECO:0000256" key="2">
    <source>
        <dbReference type="ARBA" id="ARBA00007395"/>
    </source>
</evidence>
<dbReference type="RefSeq" id="WP_096259466.1">
    <property type="nucleotide sequence ID" value="NZ_BDME01000002.1"/>
</dbReference>
<keyword evidence="9" id="KW-1133">Transmembrane helix</keyword>
<dbReference type="PANTHER" id="PTHR30333">
    <property type="entry name" value="CYTOCHROME C-TYPE PROTEIN"/>
    <property type="match status" value="1"/>
</dbReference>
<evidence type="ECO:0000313" key="13">
    <source>
        <dbReference type="EMBL" id="GAX87923.1"/>
    </source>
</evidence>
<keyword evidence="4" id="KW-1003">Cell membrane</keyword>
<evidence type="ECO:0000256" key="5">
    <source>
        <dbReference type="ARBA" id="ARBA00022617"/>
    </source>
</evidence>
<dbReference type="Proteomes" id="UP000217944">
    <property type="component" value="Unassembled WGS sequence"/>
</dbReference>
<evidence type="ECO:0000256" key="10">
    <source>
        <dbReference type="ARBA" id="ARBA00023004"/>
    </source>
</evidence>
<evidence type="ECO:0000259" key="12">
    <source>
        <dbReference type="Pfam" id="PF03264"/>
    </source>
</evidence>
<comment type="similarity">
    <text evidence="2">Belongs to the NapC/NirT/NrfH family.</text>
</comment>
<keyword evidence="3" id="KW-0813">Transport</keyword>
<dbReference type="AlphaFoldDB" id="A0A292YFQ1"/>
<evidence type="ECO:0000256" key="3">
    <source>
        <dbReference type="ARBA" id="ARBA00022448"/>
    </source>
</evidence>
<dbReference type="EMBL" id="BDME01000002">
    <property type="protein sequence ID" value="GAX87923.1"/>
    <property type="molecule type" value="Genomic_DNA"/>
</dbReference>
<dbReference type="InterPro" id="IPR051174">
    <property type="entry name" value="Cytochrome_c-type_ET"/>
</dbReference>
<dbReference type="GO" id="GO:0009055">
    <property type="term" value="F:electron transfer activity"/>
    <property type="evidence" value="ECO:0007669"/>
    <property type="project" value="TreeGrafter"/>
</dbReference>
<evidence type="ECO:0000256" key="6">
    <source>
        <dbReference type="ARBA" id="ARBA00022692"/>
    </source>
</evidence>